<keyword evidence="1" id="KW-0472">Membrane</keyword>
<feature type="transmembrane region" description="Helical" evidence="1">
    <location>
        <begin position="36"/>
        <end position="60"/>
    </location>
</feature>
<gene>
    <name evidence="2" type="ORF">ACFP5Y_12745</name>
</gene>
<reference evidence="3" key="1">
    <citation type="journal article" date="2019" name="Int. J. Syst. Evol. Microbiol.">
        <title>The Global Catalogue of Microorganisms (GCM) 10K type strain sequencing project: providing services to taxonomists for standard genome sequencing and annotation.</title>
        <authorList>
            <consortium name="The Broad Institute Genomics Platform"/>
            <consortium name="The Broad Institute Genome Sequencing Center for Infectious Disease"/>
            <person name="Wu L."/>
            <person name="Ma J."/>
        </authorList>
    </citation>
    <scope>NUCLEOTIDE SEQUENCE [LARGE SCALE GENOMIC DNA]</scope>
    <source>
        <strain evidence="3">CCM 8933</strain>
    </source>
</reference>
<dbReference type="Pfam" id="PF13061">
    <property type="entry name" value="DUF3923"/>
    <property type="match status" value="1"/>
</dbReference>
<proteinExistence type="predicted"/>
<sequence>MRTWRLVNWAWGLFFVTVGIMILVRSTDGTGAVQTWSTRLVALAILAIFLVLVILIQWGWQRFIKRHPKL</sequence>
<evidence type="ECO:0000256" key="1">
    <source>
        <dbReference type="SAM" id="Phobius"/>
    </source>
</evidence>
<dbReference type="RefSeq" id="WP_379832511.1">
    <property type="nucleotide sequence ID" value="NZ_JBHSSC010000043.1"/>
</dbReference>
<evidence type="ECO:0000313" key="2">
    <source>
        <dbReference type="EMBL" id="MFC6182096.1"/>
    </source>
</evidence>
<keyword evidence="3" id="KW-1185">Reference proteome</keyword>
<name>A0ABW1S310_9LACO</name>
<keyword evidence="1" id="KW-0812">Transmembrane</keyword>
<dbReference type="Proteomes" id="UP001596282">
    <property type="component" value="Unassembled WGS sequence"/>
</dbReference>
<accession>A0ABW1S310</accession>
<evidence type="ECO:0000313" key="3">
    <source>
        <dbReference type="Proteomes" id="UP001596282"/>
    </source>
</evidence>
<comment type="caution">
    <text evidence="2">The sequence shown here is derived from an EMBL/GenBank/DDBJ whole genome shotgun (WGS) entry which is preliminary data.</text>
</comment>
<dbReference type="InterPro" id="IPR025037">
    <property type="entry name" value="DUF3923"/>
</dbReference>
<organism evidence="2 3">
    <name type="scientific">Lactiplantibacillus daowaiensis</name>
    <dbReference type="NCBI Taxonomy" id="2559918"/>
    <lineage>
        <taxon>Bacteria</taxon>
        <taxon>Bacillati</taxon>
        <taxon>Bacillota</taxon>
        <taxon>Bacilli</taxon>
        <taxon>Lactobacillales</taxon>
        <taxon>Lactobacillaceae</taxon>
        <taxon>Lactiplantibacillus</taxon>
    </lineage>
</organism>
<keyword evidence="1" id="KW-1133">Transmembrane helix</keyword>
<protein>
    <submittedName>
        <fullName evidence="2">DUF3923 family protein</fullName>
    </submittedName>
</protein>
<dbReference type="EMBL" id="JBHSSC010000043">
    <property type="protein sequence ID" value="MFC6182096.1"/>
    <property type="molecule type" value="Genomic_DNA"/>
</dbReference>
<feature type="transmembrane region" description="Helical" evidence="1">
    <location>
        <begin position="7"/>
        <end position="24"/>
    </location>
</feature>